<protein>
    <submittedName>
        <fullName evidence="2">Uncharacterized protein</fullName>
    </submittedName>
</protein>
<organism evidence="2 3">
    <name type="scientific">Zasmidium cellare ATCC 36951</name>
    <dbReference type="NCBI Taxonomy" id="1080233"/>
    <lineage>
        <taxon>Eukaryota</taxon>
        <taxon>Fungi</taxon>
        <taxon>Dikarya</taxon>
        <taxon>Ascomycota</taxon>
        <taxon>Pezizomycotina</taxon>
        <taxon>Dothideomycetes</taxon>
        <taxon>Dothideomycetidae</taxon>
        <taxon>Mycosphaerellales</taxon>
        <taxon>Mycosphaerellaceae</taxon>
        <taxon>Zasmidium</taxon>
    </lineage>
</organism>
<feature type="compositionally biased region" description="Polar residues" evidence="1">
    <location>
        <begin position="176"/>
        <end position="189"/>
    </location>
</feature>
<dbReference type="Proteomes" id="UP000799537">
    <property type="component" value="Unassembled WGS sequence"/>
</dbReference>
<proteinExistence type="predicted"/>
<sequence length="283" mass="31121">MVSCLPSRSTPSAPARTEEGRHSTRESFVANSHQTVTGYDRRVHDKRELRAAASAQLPPLPPGRHVVVGPDSLVICQGVINNSRAAVQCGVRARSRMLYTNELSLIFKTHRGPCPGELYQSAESVPRQAPSSASPYPNLAAPAQQAACSSPHALLSWEFSRRRPARSGSEKKGSHPRSSAKLNAPSPSSHAHRCKQQQHQQQGFGMSQILRAKEDLPVLQRLPSDLQLCRGVARKRRGRGMWSFFCVRTQNNAHCLAPRKIRQTAPDAADDEMRSETVSRGLT</sequence>
<feature type="region of interest" description="Disordered" evidence="1">
    <location>
        <begin position="118"/>
        <end position="143"/>
    </location>
</feature>
<dbReference type="RefSeq" id="XP_033673657.1">
    <property type="nucleotide sequence ID" value="XM_033811203.1"/>
</dbReference>
<dbReference type="GeneID" id="54564475"/>
<feature type="region of interest" description="Disordered" evidence="1">
    <location>
        <begin position="1"/>
        <end position="26"/>
    </location>
</feature>
<feature type="compositionally biased region" description="Basic and acidic residues" evidence="1">
    <location>
        <begin position="16"/>
        <end position="25"/>
    </location>
</feature>
<feature type="region of interest" description="Disordered" evidence="1">
    <location>
        <begin position="161"/>
        <end position="204"/>
    </location>
</feature>
<accession>A0A6A6D2W1</accession>
<name>A0A6A6D2W1_ZASCE</name>
<reference evidence="2" key="1">
    <citation type="journal article" date="2020" name="Stud. Mycol.">
        <title>101 Dothideomycetes genomes: a test case for predicting lifestyles and emergence of pathogens.</title>
        <authorList>
            <person name="Haridas S."/>
            <person name="Albert R."/>
            <person name="Binder M."/>
            <person name="Bloem J."/>
            <person name="Labutti K."/>
            <person name="Salamov A."/>
            <person name="Andreopoulos B."/>
            <person name="Baker S."/>
            <person name="Barry K."/>
            <person name="Bills G."/>
            <person name="Bluhm B."/>
            <person name="Cannon C."/>
            <person name="Castanera R."/>
            <person name="Culley D."/>
            <person name="Daum C."/>
            <person name="Ezra D."/>
            <person name="Gonzalez J."/>
            <person name="Henrissat B."/>
            <person name="Kuo A."/>
            <person name="Liang C."/>
            <person name="Lipzen A."/>
            <person name="Lutzoni F."/>
            <person name="Magnuson J."/>
            <person name="Mondo S."/>
            <person name="Nolan M."/>
            <person name="Ohm R."/>
            <person name="Pangilinan J."/>
            <person name="Park H.-J."/>
            <person name="Ramirez L."/>
            <person name="Alfaro M."/>
            <person name="Sun H."/>
            <person name="Tritt A."/>
            <person name="Yoshinaga Y."/>
            <person name="Zwiers L.-H."/>
            <person name="Turgeon B."/>
            <person name="Goodwin S."/>
            <person name="Spatafora J."/>
            <person name="Crous P."/>
            <person name="Grigoriev I."/>
        </authorList>
    </citation>
    <scope>NUCLEOTIDE SEQUENCE</scope>
    <source>
        <strain evidence="2">ATCC 36951</strain>
    </source>
</reference>
<gene>
    <name evidence="2" type="ORF">M409DRAFT_49300</name>
</gene>
<evidence type="ECO:0000313" key="3">
    <source>
        <dbReference type="Proteomes" id="UP000799537"/>
    </source>
</evidence>
<dbReference type="EMBL" id="ML993580">
    <property type="protein sequence ID" value="KAF2172768.1"/>
    <property type="molecule type" value="Genomic_DNA"/>
</dbReference>
<feature type="compositionally biased region" description="Polar residues" evidence="1">
    <location>
        <begin position="1"/>
        <end position="12"/>
    </location>
</feature>
<dbReference type="AlphaFoldDB" id="A0A6A6D2W1"/>
<evidence type="ECO:0000313" key="2">
    <source>
        <dbReference type="EMBL" id="KAF2172768.1"/>
    </source>
</evidence>
<evidence type="ECO:0000256" key="1">
    <source>
        <dbReference type="SAM" id="MobiDB-lite"/>
    </source>
</evidence>
<keyword evidence="3" id="KW-1185">Reference proteome</keyword>